<dbReference type="InParanoid" id="A0A177CY33"/>
<evidence type="ECO:0000256" key="1">
    <source>
        <dbReference type="SAM" id="MobiDB-lite"/>
    </source>
</evidence>
<dbReference type="GeneID" id="28770569"/>
<feature type="signal peptide" evidence="2">
    <location>
        <begin position="1"/>
        <end position="21"/>
    </location>
</feature>
<evidence type="ECO:0000256" key="2">
    <source>
        <dbReference type="SAM" id="SignalP"/>
    </source>
</evidence>
<dbReference type="AlphaFoldDB" id="A0A177CY33"/>
<gene>
    <name evidence="3" type="ORF">CC84DRAFT_67439</name>
</gene>
<dbReference type="EMBL" id="KV441548">
    <property type="protein sequence ID" value="OAG12111.1"/>
    <property type="molecule type" value="Genomic_DNA"/>
</dbReference>
<accession>A0A177CY33</accession>
<feature type="region of interest" description="Disordered" evidence="1">
    <location>
        <begin position="201"/>
        <end position="238"/>
    </location>
</feature>
<feature type="compositionally biased region" description="Low complexity" evidence="1">
    <location>
        <begin position="204"/>
        <end position="220"/>
    </location>
</feature>
<organism evidence="3 4">
    <name type="scientific">Paraphaeosphaeria sporulosa</name>
    <dbReference type="NCBI Taxonomy" id="1460663"/>
    <lineage>
        <taxon>Eukaryota</taxon>
        <taxon>Fungi</taxon>
        <taxon>Dikarya</taxon>
        <taxon>Ascomycota</taxon>
        <taxon>Pezizomycotina</taxon>
        <taxon>Dothideomycetes</taxon>
        <taxon>Pleosporomycetidae</taxon>
        <taxon>Pleosporales</taxon>
        <taxon>Massarineae</taxon>
        <taxon>Didymosphaeriaceae</taxon>
        <taxon>Paraphaeosphaeria</taxon>
    </lineage>
</organism>
<dbReference type="Proteomes" id="UP000077069">
    <property type="component" value="Unassembled WGS sequence"/>
</dbReference>
<evidence type="ECO:0000313" key="3">
    <source>
        <dbReference type="EMBL" id="OAG12111.1"/>
    </source>
</evidence>
<feature type="chain" id="PRO_5008058732" evidence="2">
    <location>
        <begin position="22"/>
        <end position="238"/>
    </location>
</feature>
<dbReference type="OrthoDB" id="10561972at2759"/>
<protein>
    <submittedName>
        <fullName evidence="3">Uncharacterized protein</fullName>
    </submittedName>
</protein>
<keyword evidence="4" id="KW-1185">Reference proteome</keyword>
<name>A0A177CY33_9PLEO</name>
<evidence type="ECO:0000313" key="4">
    <source>
        <dbReference type="Proteomes" id="UP000077069"/>
    </source>
</evidence>
<sequence length="238" mass="25710">MRVLTALVSAVPLAGSTFALAIPDVGVANLASANEVSLDNYTCGYAYDERDLPGLGNYIRLPAWEVVTYNIKACFVSPECGCRFWNDEKAVIAGSRAEAPDIPEGDMKYAGCWHDGHNGHLDVKRFRGQWDRGQRNPNQETGSQACRWIFSRGSPVLGIAVRTGPATGDLGAATRKSYVPALSHQSWTSLEMLLSQLRSPQVKTPSTAAMPTLSPASTAPAAPPCNPPDQNWRRSPKP</sequence>
<reference evidence="3 4" key="1">
    <citation type="submission" date="2016-05" db="EMBL/GenBank/DDBJ databases">
        <title>Comparative analysis of secretome profiles of manganese(II)-oxidizing ascomycete fungi.</title>
        <authorList>
            <consortium name="DOE Joint Genome Institute"/>
            <person name="Zeiner C.A."/>
            <person name="Purvine S.O."/>
            <person name="Zink E.M."/>
            <person name="Wu S."/>
            <person name="Pasa-Tolic L."/>
            <person name="Chaput D.L."/>
            <person name="Haridas S."/>
            <person name="Grigoriev I.V."/>
            <person name="Santelli C.M."/>
            <person name="Hansel C.M."/>
        </authorList>
    </citation>
    <scope>NUCLEOTIDE SEQUENCE [LARGE SCALE GENOMIC DNA]</scope>
    <source>
        <strain evidence="3 4">AP3s5-JAC2a</strain>
    </source>
</reference>
<proteinExistence type="predicted"/>
<dbReference type="RefSeq" id="XP_018042476.1">
    <property type="nucleotide sequence ID" value="XM_018187083.1"/>
</dbReference>
<keyword evidence="2" id="KW-0732">Signal</keyword>